<dbReference type="InterPro" id="IPR002350">
    <property type="entry name" value="Kazal_dom"/>
</dbReference>
<feature type="non-terminal residue" evidence="2">
    <location>
        <position position="1"/>
    </location>
</feature>
<accession>A0A643AU21</accession>
<evidence type="ECO:0000313" key="2">
    <source>
        <dbReference type="EMBL" id="KAB0339058.1"/>
    </source>
</evidence>
<dbReference type="SUPFAM" id="SSF100895">
    <property type="entry name" value="Kazal-type serine protease inhibitors"/>
    <property type="match status" value="1"/>
</dbReference>
<proteinExistence type="predicted"/>
<dbReference type="PROSITE" id="PS00282">
    <property type="entry name" value="KAZAL_1"/>
    <property type="match status" value="1"/>
</dbReference>
<dbReference type="EMBL" id="SGJD01042294">
    <property type="protein sequence ID" value="KAB0339058.1"/>
    <property type="molecule type" value="Genomic_DNA"/>
</dbReference>
<organism evidence="2 3">
    <name type="scientific">Balaenoptera physalus</name>
    <name type="common">Fin whale</name>
    <name type="synonym">Balaena physalus</name>
    <dbReference type="NCBI Taxonomy" id="9770"/>
    <lineage>
        <taxon>Eukaryota</taxon>
        <taxon>Metazoa</taxon>
        <taxon>Chordata</taxon>
        <taxon>Craniata</taxon>
        <taxon>Vertebrata</taxon>
        <taxon>Euteleostomi</taxon>
        <taxon>Mammalia</taxon>
        <taxon>Eutheria</taxon>
        <taxon>Laurasiatheria</taxon>
        <taxon>Artiodactyla</taxon>
        <taxon>Whippomorpha</taxon>
        <taxon>Cetacea</taxon>
        <taxon>Mysticeti</taxon>
        <taxon>Balaenopteridae</taxon>
        <taxon>Balaenoptera</taxon>
    </lineage>
</organism>
<dbReference type="OrthoDB" id="126772at2759"/>
<comment type="caution">
    <text evidence="2">The sequence shown here is derived from an EMBL/GenBank/DDBJ whole genome shotgun (WGS) entry which is preliminary data.</text>
</comment>
<protein>
    <recommendedName>
        <fullName evidence="1">Kazal-like domain-containing protein</fullName>
    </recommendedName>
</protein>
<reference evidence="2 3" key="1">
    <citation type="journal article" date="2019" name="PLoS ONE">
        <title>Genomic analyses reveal an absence of contemporary introgressive admixture between fin whales and blue whales, despite known hybrids.</title>
        <authorList>
            <person name="Westbury M.V."/>
            <person name="Petersen B."/>
            <person name="Lorenzen E.D."/>
        </authorList>
    </citation>
    <scope>NUCLEOTIDE SEQUENCE [LARGE SCALE GENOMIC DNA]</scope>
    <source>
        <strain evidence="2">FinWhale-01</strain>
    </source>
</reference>
<feature type="domain" description="Kazal-like" evidence="1">
    <location>
        <begin position="65"/>
        <end position="92"/>
    </location>
</feature>
<evidence type="ECO:0000313" key="3">
    <source>
        <dbReference type="Proteomes" id="UP000437017"/>
    </source>
</evidence>
<name>A0A643AU21_BALPH</name>
<sequence length="92" mass="10465">FSLQNQGVTLNDLMFHNFKIRVSLEIFLIFLVKSRGVCECNSNRIILFNSISESRLSWFNGTVNPCPGIYQPICGNNLVTYENPCILCVESM</sequence>
<dbReference type="Proteomes" id="UP000437017">
    <property type="component" value="Unassembled WGS sequence"/>
</dbReference>
<evidence type="ECO:0000259" key="1">
    <source>
        <dbReference type="PROSITE" id="PS51465"/>
    </source>
</evidence>
<keyword evidence="3" id="KW-1185">Reference proteome</keyword>
<dbReference type="AlphaFoldDB" id="A0A643AU21"/>
<dbReference type="Pfam" id="PF00050">
    <property type="entry name" value="Kazal_1"/>
    <property type="match status" value="1"/>
</dbReference>
<dbReference type="Gene3D" id="3.30.60.30">
    <property type="match status" value="1"/>
</dbReference>
<dbReference type="PROSITE" id="PS51465">
    <property type="entry name" value="KAZAL_2"/>
    <property type="match status" value="1"/>
</dbReference>
<dbReference type="InterPro" id="IPR036058">
    <property type="entry name" value="Kazal_dom_sf"/>
</dbReference>
<gene>
    <name evidence="2" type="ORF">E2I00_000401</name>
</gene>